<gene>
    <name evidence="2" type="ORF">GCM10023082_47590</name>
</gene>
<proteinExistence type="predicted"/>
<name>A0ABP7FT04_9ACTN</name>
<evidence type="ECO:0000313" key="2">
    <source>
        <dbReference type="EMBL" id="GAA3745402.1"/>
    </source>
</evidence>
<accession>A0ABP7FT04</accession>
<dbReference type="RefSeq" id="WP_345651128.1">
    <property type="nucleotide sequence ID" value="NZ_BAABEP010000040.1"/>
</dbReference>
<dbReference type="EMBL" id="BAABEP010000040">
    <property type="protein sequence ID" value="GAA3745402.1"/>
    <property type="molecule type" value="Genomic_DNA"/>
</dbReference>
<evidence type="ECO:0000313" key="3">
    <source>
        <dbReference type="Proteomes" id="UP001499884"/>
    </source>
</evidence>
<feature type="compositionally biased region" description="Low complexity" evidence="1">
    <location>
        <begin position="77"/>
        <end position="94"/>
    </location>
</feature>
<reference evidence="3" key="1">
    <citation type="journal article" date="2019" name="Int. J. Syst. Evol. Microbiol.">
        <title>The Global Catalogue of Microorganisms (GCM) 10K type strain sequencing project: providing services to taxonomists for standard genome sequencing and annotation.</title>
        <authorList>
            <consortium name="The Broad Institute Genomics Platform"/>
            <consortium name="The Broad Institute Genome Sequencing Center for Infectious Disease"/>
            <person name="Wu L."/>
            <person name="Ma J."/>
        </authorList>
    </citation>
    <scope>NUCLEOTIDE SEQUENCE [LARGE SCALE GENOMIC DNA]</scope>
    <source>
        <strain evidence="3">JCM 30846</strain>
    </source>
</reference>
<feature type="region of interest" description="Disordered" evidence="1">
    <location>
        <begin position="77"/>
        <end position="119"/>
    </location>
</feature>
<protein>
    <submittedName>
        <fullName evidence="2">Uncharacterized protein</fullName>
    </submittedName>
</protein>
<dbReference type="Proteomes" id="UP001499884">
    <property type="component" value="Unassembled WGS sequence"/>
</dbReference>
<feature type="compositionally biased region" description="Low complexity" evidence="1">
    <location>
        <begin position="102"/>
        <end position="113"/>
    </location>
</feature>
<sequence length="119" mass="12084">MNPWGTERVRVRRLSDNAVVRTTGAAEFTLDTTANTGYVVERTAKPLSGYGHTALTGTANQGVKPLGTHAALGIGTAPNAAAAARPTARQRGPTGPAPPRATPSSSPAPAWTGGTPART</sequence>
<organism evidence="2 3">
    <name type="scientific">Streptomyces tremellae</name>
    <dbReference type="NCBI Taxonomy" id="1124239"/>
    <lineage>
        <taxon>Bacteria</taxon>
        <taxon>Bacillati</taxon>
        <taxon>Actinomycetota</taxon>
        <taxon>Actinomycetes</taxon>
        <taxon>Kitasatosporales</taxon>
        <taxon>Streptomycetaceae</taxon>
        <taxon>Streptomyces</taxon>
    </lineage>
</organism>
<comment type="caution">
    <text evidence="2">The sequence shown here is derived from an EMBL/GenBank/DDBJ whole genome shotgun (WGS) entry which is preliminary data.</text>
</comment>
<keyword evidence="3" id="KW-1185">Reference proteome</keyword>
<evidence type="ECO:0000256" key="1">
    <source>
        <dbReference type="SAM" id="MobiDB-lite"/>
    </source>
</evidence>